<evidence type="ECO:0000256" key="2">
    <source>
        <dbReference type="ARBA" id="ARBA00023002"/>
    </source>
</evidence>
<reference evidence="4 5" key="1">
    <citation type="submission" date="2007-10" db="EMBL/GenBank/DDBJ databases">
        <authorList>
            <person name="Wagner-Dobler I."/>
            <person name="Ferriera S."/>
            <person name="Johnson J."/>
            <person name="Kravitz S."/>
            <person name="Beeson K."/>
            <person name="Sutton G."/>
            <person name="Rogers Y.-H."/>
            <person name="Friedman R."/>
            <person name="Frazier M."/>
            <person name="Venter J.C."/>
        </authorList>
    </citation>
    <scope>NUCLEOTIDE SEQUENCE [LARGE SCALE GENOMIC DNA]</scope>
    <source>
        <strain evidence="4 5">DFL-43</strain>
    </source>
</reference>
<keyword evidence="1" id="KW-0500">Molybdenum</keyword>
<dbReference type="InterPro" id="IPR008274">
    <property type="entry name" value="AldOxase/xan_DH_MoCoBD1"/>
</dbReference>
<dbReference type="EC" id="1.2.99.2" evidence="4"/>
<organism evidence="4 5">
    <name type="scientific">Hoeflea phototrophica (strain DSM 17068 / NCIMB 14078 / DFL-43)</name>
    <dbReference type="NCBI Taxonomy" id="411684"/>
    <lineage>
        <taxon>Bacteria</taxon>
        <taxon>Pseudomonadati</taxon>
        <taxon>Pseudomonadota</taxon>
        <taxon>Alphaproteobacteria</taxon>
        <taxon>Hyphomicrobiales</taxon>
        <taxon>Rhizobiaceae</taxon>
        <taxon>Hoeflea</taxon>
    </lineage>
</organism>
<feature type="domain" description="Aldehyde oxidase/xanthine dehydrogenase a/b hammerhead" evidence="3">
    <location>
        <begin position="12"/>
        <end position="132"/>
    </location>
</feature>
<dbReference type="GO" id="GO:0016491">
    <property type="term" value="F:oxidoreductase activity"/>
    <property type="evidence" value="ECO:0007669"/>
    <property type="project" value="UniProtKB-KW"/>
</dbReference>
<dbReference type="SMART" id="SM01008">
    <property type="entry name" value="Ald_Xan_dh_C"/>
    <property type="match status" value="1"/>
</dbReference>
<evidence type="ECO:0000256" key="1">
    <source>
        <dbReference type="ARBA" id="ARBA00022505"/>
    </source>
</evidence>
<dbReference type="InterPro" id="IPR037165">
    <property type="entry name" value="AldOxase/xan_DH_Mopterin-bd_sf"/>
</dbReference>
<dbReference type="PANTHER" id="PTHR11908">
    <property type="entry name" value="XANTHINE DEHYDROGENASE"/>
    <property type="match status" value="1"/>
</dbReference>
<dbReference type="InterPro" id="IPR046867">
    <property type="entry name" value="AldOxase/xan_DH_MoCoBD2"/>
</dbReference>
<dbReference type="SUPFAM" id="SSF56003">
    <property type="entry name" value="Molybdenum cofactor-binding domain"/>
    <property type="match status" value="1"/>
</dbReference>
<dbReference type="InterPro" id="IPR016208">
    <property type="entry name" value="Ald_Oxase/xanthine_DH-like"/>
</dbReference>
<dbReference type="AlphaFoldDB" id="A9D7I5"/>
<dbReference type="PANTHER" id="PTHR11908:SF132">
    <property type="entry name" value="ALDEHYDE OXIDASE 1-RELATED"/>
    <property type="match status" value="1"/>
</dbReference>
<evidence type="ECO:0000259" key="3">
    <source>
        <dbReference type="SMART" id="SM01008"/>
    </source>
</evidence>
<dbReference type="InterPro" id="IPR036856">
    <property type="entry name" value="Ald_Oxase/Xan_DH_a/b_sf"/>
</dbReference>
<dbReference type="OrthoDB" id="9758509at2"/>
<evidence type="ECO:0000313" key="5">
    <source>
        <dbReference type="Proteomes" id="UP000004291"/>
    </source>
</evidence>
<dbReference type="SUPFAM" id="SSF54665">
    <property type="entry name" value="CO dehydrogenase molybdoprotein N-domain-like"/>
    <property type="match status" value="1"/>
</dbReference>
<dbReference type="STRING" id="411684.HPDFL43_16456"/>
<dbReference type="Proteomes" id="UP000004291">
    <property type="component" value="Chromosome"/>
</dbReference>
<reference evidence="4 5" key="2">
    <citation type="submission" date="2012-06" db="EMBL/GenBank/DDBJ databases">
        <authorList>
            <person name="Fiebig A."/>
        </authorList>
    </citation>
    <scope>NUCLEOTIDE SEQUENCE [LARGE SCALE GENOMIC DNA]</scope>
    <source>
        <strain evidence="4 5">DFL-43</strain>
    </source>
</reference>
<proteinExistence type="predicted"/>
<keyword evidence="2 4" id="KW-0560">Oxidoreductase</keyword>
<sequence length="758" mass="80156">MKAKDEFNRLVQGNGNYTDDLIASRPEAMHVSFVRSPVAHARITGIDTGDAADQPEVIAVFTADDFPDLNSFPASAFHPLVGNGGFKPAPRPAIAADRVRFVGEIVALVIARTRAGAEAAAEMVMIDYDELPPVIGWDPAADAVDLHDGIPGNLAMDVGFGHEAELTDRFSQAACIVEAAVELPRVVANPMEPRSAIATHDPVTGRYHLWAPHQGVPEMQTVLAAVLGVAEKSVAVESVDVGGAFGARGAPYPEHALLMAAAERIGDTLAWQGQRVEGFMSDAQGRGNRLTGKLALDDNGRFVAIDVIYEADLGAYATPVGALINLKNPAPCITGAYQIPVARMRVVQRYTNAVPTGPYRGAGRPDIACLVERLVDKAAMTTGFDRLTLREVNLVPASAMPWKTPLASEYDSGDYHDLMRRAAELSQWDEFEHRRQASQREGKLRGIGMAVFVEIAGGGPVPQDQVKLALYIGDDSKLRIDCRILGHSSGQGPTTVFSQLVADHLGCRPQDVSILYDNGQSGLAGAGAFASRSASIIGTAIARACEAARTELTGIAADVAGLASNGMHLEDGVFRVAGGNVCSLEDVLATGVQQKGKFAYIGTADRHETYPSGAHVAEIEIDPATGEIEVVRYTAVDDCGTVLSEQLAEAQIQGGIVQGLGEALGEMAAFDDSGQLLSASFMDYRMPRALDVPNLTVEFQGSPSPRNVLGVKGVGEAGLTGALAATFNAIHHALRGKADKAALQMPFTSNKVWQAING</sequence>
<keyword evidence="5" id="KW-1185">Reference proteome</keyword>
<dbReference type="GO" id="GO:0005506">
    <property type="term" value="F:iron ion binding"/>
    <property type="evidence" value="ECO:0007669"/>
    <property type="project" value="InterPro"/>
</dbReference>
<dbReference type="Pfam" id="PF01315">
    <property type="entry name" value="Ald_Xan_dh_C"/>
    <property type="match status" value="1"/>
</dbReference>
<accession>A9D7I5</accession>
<dbReference type="HOGENOM" id="CLU_001681_2_0_5"/>
<dbReference type="Gene3D" id="3.90.1170.50">
    <property type="entry name" value="Aldehyde oxidase/xanthine dehydrogenase, a/b hammerhead"/>
    <property type="match status" value="1"/>
</dbReference>
<gene>
    <name evidence="4" type="ORF">HPDFL43_16456</name>
</gene>
<dbReference type="RefSeq" id="WP_007199042.1">
    <property type="nucleotide sequence ID" value="NZ_CM002917.1"/>
</dbReference>
<evidence type="ECO:0000313" key="4">
    <source>
        <dbReference type="EMBL" id="EDQ33085.1"/>
    </source>
</evidence>
<dbReference type="Pfam" id="PF20256">
    <property type="entry name" value="MoCoBD_2"/>
    <property type="match status" value="1"/>
</dbReference>
<dbReference type="InterPro" id="IPR000674">
    <property type="entry name" value="Ald_Oxase/Xan_DH_a/b"/>
</dbReference>
<dbReference type="eggNOG" id="COG1529">
    <property type="taxonomic scope" value="Bacteria"/>
</dbReference>
<dbReference type="Pfam" id="PF02738">
    <property type="entry name" value="MoCoBD_1"/>
    <property type="match status" value="1"/>
</dbReference>
<dbReference type="EMBL" id="ABIA03000004">
    <property type="protein sequence ID" value="EDQ33085.1"/>
    <property type="molecule type" value="Genomic_DNA"/>
</dbReference>
<protein>
    <submittedName>
        <fullName evidence="4">Aerobic-type carbon monoxide dehydrogenase, large subunit</fullName>
        <ecNumber evidence="4">1.2.99.2</ecNumber>
    </submittedName>
</protein>
<comment type="caution">
    <text evidence="4">The sequence shown here is derived from an EMBL/GenBank/DDBJ whole genome shotgun (WGS) entry which is preliminary data.</text>
</comment>
<dbReference type="Gene3D" id="3.30.365.10">
    <property type="entry name" value="Aldehyde oxidase/xanthine dehydrogenase, molybdopterin binding domain"/>
    <property type="match status" value="4"/>
</dbReference>
<name>A9D7I5_HOEPD</name>